<dbReference type="Pfam" id="PF00535">
    <property type="entry name" value="Glycos_transf_2"/>
    <property type="match status" value="1"/>
</dbReference>
<dbReference type="Proteomes" id="UP001589688">
    <property type="component" value="Unassembled WGS sequence"/>
</dbReference>
<reference evidence="3 4" key="1">
    <citation type="submission" date="2024-09" db="EMBL/GenBank/DDBJ databases">
        <authorList>
            <person name="Sun Q."/>
            <person name="Mori K."/>
        </authorList>
    </citation>
    <scope>NUCLEOTIDE SEQUENCE [LARGE SCALE GENOMIC DNA]</scope>
    <source>
        <strain evidence="3 4">ATCC 51272</strain>
    </source>
</reference>
<dbReference type="InterPro" id="IPR001173">
    <property type="entry name" value="Glyco_trans_2-like"/>
</dbReference>
<dbReference type="EMBL" id="JBHLZF010000002">
    <property type="protein sequence ID" value="MFB9898054.1"/>
    <property type="molecule type" value="Genomic_DNA"/>
</dbReference>
<dbReference type="EC" id="2.4.-.-" evidence="3"/>
<dbReference type="SUPFAM" id="SSF53448">
    <property type="entry name" value="Nucleotide-diphospho-sugar transferases"/>
    <property type="match status" value="1"/>
</dbReference>
<keyword evidence="3" id="KW-0328">Glycosyltransferase</keyword>
<proteinExistence type="predicted"/>
<dbReference type="RefSeq" id="WP_084567344.1">
    <property type="nucleotide sequence ID" value="NZ_JADU01000012.1"/>
</dbReference>
<feature type="transmembrane region" description="Helical" evidence="1">
    <location>
        <begin position="341"/>
        <end position="364"/>
    </location>
</feature>
<dbReference type="InterPro" id="IPR029044">
    <property type="entry name" value="Nucleotide-diphossugar_trans"/>
</dbReference>
<name>A0ABV5ZPF2_9BACT</name>
<sequence length="383" mass="42956">MDNTCDTTHSPATPDTLGKTPTYSFIIPVYNRPDEVDELLDSLTRQTVRNFEVIVVEDGSQQPCREVCDRYAGSLDLKYFWKSNSGPGQSRNYGVERARGEYMIVLDSDVVLPPGYLHAVAEELRREPSDAFGGPDRAHDSFTSTQKAISYAMTSFFTTGGIRGGKKKLDKFYPRSFNMGIRRDVYLQLGGFSRMRFGEDIDFSIRIFKAGCRCRLFPGAWVYHKRRTDFRKFWRQVYNSGIARINLYKKYPDSLKLVHLLPMAFTVGVGLLAAVMLVGLLLVLVGLMAVSSAGHQACLSGPMASVISGMALMALGVCPLLLYALLIFLDASVVCKSPLVGLLSIRAAFTQLMGYGCGFIEAWWKRCVRRKDEFSAYEKNFYQ</sequence>
<organism evidence="3 4">
    <name type="scientific">Hallella seregens ATCC 51272</name>
    <dbReference type="NCBI Taxonomy" id="1336250"/>
    <lineage>
        <taxon>Bacteria</taxon>
        <taxon>Pseudomonadati</taxon>
        <taxon>Bacteroidota</taxon>
        <taxon>Bacteroidia</taxon>
        <taxon>Bacteroidales</taxon>
        <taxon>Prevotellaceae</taxon>
        <taxon>Hallella</taxon>
    </lineage>
</organism>
<dbReference type="PANTHER" id="PTHR43685:SF2">
    <property type="entry name" value="GLYCOSYLTRANSFERASE 2-LIKE DOMAIN-CONTAINING PROTEIN"/>
    <property type="match status" value="1"/>
</dbReference>
<comment type="caution">
    <text evidence="3">The sequence shown here is derived from an EMBL/GenBank/DDBJ whole genome shotgun (WGS) entry which is preliminary data.</text>
</comment>
<accession>A0ABV5ZPF2</accession>
<keyword evidence="1" id="KW-0472">Membrane</keyword>
<keyword evidence="1" id="KW-1133">Transmembrane helix</keyword>
<keyword evidence="3" id="KW-0808">Transferase</keyword>
<feature type="domain" description="Glycosyltransferase 2-like" evidence="2">
    <location>
        <begin position="24"/>
        <end position="186"/>
    </location>
</feature>
<feature type="transmembrane region" description="Helical" evidence="1">
    <location>
        <begin position="302"/>
        <end position="329"/>
    </location>
</feature>
<evidence type="ECO:0000313" key="4">
    <source>
        <dbReference type="Proteomes" id="UP001589688"/>
    </source>
</evidence>
<keyword evidence="1" id="KW-0812">Transmembrane</keyword>
<gene>
    <name evidence="3" type="ORF">ACFFK8_09700</name>
</gene>
<protein>
    <submittedName>
        <fullName evidence="3">Glycosyltransferase</fullName>
        <ecNumber evidence="3">2.4.-.-</ecNumber>
    </submittedName>
</protein>
<evidence type="ECO:0000313" key="3">
    <source>
        <dbReference type="EMBL" id="MFB9898054.1"/>
    </source>
</evidence>
<dbReference type="Gene3D" id="3.90.550.10">
    <property type="entry name" value="Spore Coat Polysaccharide Biosynthesis Protein SpsA, Chain A"/>
    <property type="match status" value="1"/>
</dbReference>
<evidence type="ECO:0000256" key="1">
    <source>
        <dbReference type="SAM" id="Phobius"/>
    </source>
</evidence>
<dbReference type="PANTHER" id="PTHR43685">
    <property type="entry name" value="GLYCOSYLTRANSFERASE"/>
    <property type="match status" value="1"/>
</dbReference>
<keyword evidence="4" id="KW-1185">Reference proteome</keyword>
<evidence type="ECO:0000259" key="2">
    <source>
        <dbReference type="Pfam" id="PF00535"/>
    </source>
</evidence>
<feature type="transmembrane region" description="Helical" evidence="1">
    <location>
        <begin position="260"/>
        <end position="290"/>
    </location>
</feature>
<dbReference type="GO" id="GO:0016757">
    <property type="term" value="F:glycosyltransferase activity"/>
    <property type="evidence" value="ECO:0007669"/>
    <property type="project" value="UniProtKB-KW"/>
</dbReference>
<dbReference type="InterPro" id="IPR050834">
    <property type="entry name" value="Glycosyltransf_2"/>
</dbReference>